<feature type="domain" description="FERM" evidence="4">
    <location>
        <begin position="1"/>
        <end position="247"/>
    </location>
</feature>
<dbReference type="Proteomes" id="UP000054560">
    <property type="component" value="Unassembled WGS sequence"/>
</dbReference>
<dbReference type="eggNOG" id="KOG4261">
    <property type="taxonomic scope" value="Eukaryota"/>
</dbReference>
<dbReference type="PANTHER" id="PTHR19981">
    <property type="entry name" value="TALIN"/>
    <property type="match status" value="1"/>
</dbReference>
<dbReference type="AlphaFoldDB" id="A0A0L0FBX0"/>
<dbReference type="Gene3D" id="1.20.80.10">
    <property type="match status" value="1"/>
</dbReference>
<dbReference type="CDD" id="cd14473">
    <property type="entry name" value="FERM_B-lobe"/>
    <property type="match status" value="1"/>
</dbReference>
<name>A0A0L0FBX0_9EUKA</name>
<evidence type="ECO:0000313" key="5">
    <source>
        <dbReference type="EMBL" id="KNC74224.1"/>
    </source>
</evidence>
<proteinExistence type="predicted"/>
<dbReference type="InterPro" id="IPR002404">
    <property type="entry name" value="IRS_PTB"/>
</dbReference>
<dbReference type="Gene3D" id="2.30.29.30">
    <property type="entry name" value="Pleckstrin-homology domain (PH domain)/Phosphotyrosine-binding domain (PTB)"/>
    <property type="match status" value="1"/>
</dbReference>
<dbReference type="Gene3D" id="3.10.20.90">
    <property type="entry name" value="Phosphatidylinositol 3-kinase Catalytic Subunit, Chain A, domain 1"/>
    <property type="match status" value="1"/>
</dbReference>
<comment type="subcellular location">
    <subcellularLocation>
        <location evidence="1">Cytoplasm</location>
        <location evidence="1">Cytoskeleton</location>
    </subcellularLocation>
</comment>
<keyword evidence="3" id="KW-0206">Cytoskeleton</keyword>
<protein>
    <recommendedName>
        <fullName evidence="4">FERM domain-containing protein</fullName>
    </recommendedName>
</protein>
<keyword evidence="2" id="KW-0963">Cytoplasm</keyword>
<dbReference type="GO" id="GO:0005178">
    <property type="term" value="F:integrin binding"/>
    <property type="evidence" value="ECO:0007669"/>
    <property type="project" value="TreeGrafter"/>
</dbReference>
<dbReference type="InterPro" id="IPR019748">
    <property type="entry name" value="FERM_central"/>
</dbReference>
<dbReference type="GO" id="GO:0005737">
    <property type="term" value="C:cytoplasm"/>
    <property type="evidence" value="ECO:0007669"/>
    <property type="project" value="TreeGrafter"/>
</dbReference>
<accession>A0A0L0FBX0</accession>
<evidence type="ECO:0000256" key="2">
    <source>
        <dbReference type="ARBA" id="ARBA00022490"/>
    </source>
</evidence>
<dbReference type="InterPro" id="IPR011993">
    <property type="entry name" value="PH-like_dom_sf"/>
</dbReference>
<dbReference type="GeneID" id="25913727"/>
<dbReference type="InterPro" id="IPR035963">
    <property type="entry name" value="FERM_2"/>
</dbReference>
<dbReference type="PANTHER" id="PTHR19981:SF1">
    <property type="entry name" value="RHEA, ISOFORM B"/>
    <property type="match status" value="1"/>
</dbReference>
<dbReference type="CDD" id="cd10569">
    <property type="entry name" value="FERM_C_Talin"/>
    <property type="match status" value="1"/>
</dbReference>
<reference evidence="5 6" key="1">
    <citation type="submission" date="2011-02" db="EMBL/GenBank/DDBJ databases">
        <title>The Genome Sequence of Sphaeroforma arctica JP610.</title>
        <authorList>
            <consortium name="The Broad Institute Genome Sequencing Platform"/>
            <person name="Russ C."/>
            <person name="Cuomo C."/>
            <person name="Young S.K."/>
            <person name="Zeng Q."/>
            <person name="Gargeya S."/>
            <person name="Alvarado L."/>
            <person name="Berlin A."/>
            <person name="Chapman S.B."/>
            <person name="Chen Z."/>
            <person name="Freedman E."/>
            <person name="Gellesch M."/>
            <person name="Goldberg J."/>
            <person name="Griggs A."/>
            <person name="Gujja S."/>
            <person name="Heilman E."/>
            <person name="Heiman D."/>
            <person name="Howarth C."/>
            <person name="Mehta T."/>
            <person name="Neiman D."/>
            <person name="Pearson M."/>
            <person name="Roberts A."/>
            <person name="Saif S."/>
            <person name="Shea T."/>
            <person name="Shenoy N."/>
            <person name="Sisk P."/>
            <person name="Stolte C."/>
            <person name="Sykes S."/>
            <person name="White J."/>
            <person name="Yandava C."/>
            <person name="Burger G."/>
            <person name="Gray M.W."/>
            <person name="Holland P.W.H."/>
            <person name="King N."/>
            <person name="Lang F.B.F."/>
            <person name="Roger A.J."/>
            <person name="Ruiz-Trillo I."/>
            <person name="Haas B."/>
            <person name="Nusbaum C."/>
            <person name="Birren B."/>
        </authorList>
    </citation>
    <scope>NUCLEOTIDE SEQUENCE [LARGE SCALE GENOMIC DNA]</scope>
    <source>
        <strain evidence="5 6">JP610</strain>
    </source>
</reference>
<gene>
    <name evidence="5" type="ORF">SARC_13223</name>
</gene>
<organism evidence="5 6">
    <name type="scientific">Sphaeroforma arctica JP610</name>
    <dbReference type="NCBI Taxonomy" id="667725"/>
    <lineage>
        <taxon>Eukaryota</taxon>
        <taxon>Ichthyosporea</taxon>
        <taxon>Ichthyophonida</taxon>
        <taxon>Sphaeroforma</taxon>
    </lineage>
</organism>
<dbReference type="PROSITE" id="PS00661">
    <property type="entry name" value="FERM_2"/>
    <property type="match status" value="1"/>
</dbReference>
<dbReference type="GO" id="GO:0098609">
    <property type="term" value="P:cell-cell adhesion"/>
    <property type="evidence" value="ECO:0007669"/>
    <property type="project" value="TreeGrafter"/>
</dbReference>
<dbReference type="InterPro" id="IPR000299">
    <property type="entry name" value="FERM_domain"/>
</dbReference>
<dbReference type="SUPFAM" id="SSF50729">
    <property type="entry name" value="PH domain-like"/>
    <property type="match status" value="1"/>
</dbReference>
<dbReference type="GO" id="GO:0005856">
    <property type="term" value="C:cytoskeleton"/>
    <property type="evidence" value="ECO:0007669"/>
    <property type="project" value="UniProtKB-SubCell"/>
</dbReference>
<dbReference type="SMART" id="SM01244">
    <property type="entry name" value="IRS"/>
    <property type="match status" value="1"/>
</dbReference>
<dbReference type="InterPro" id="IPR014352">
    <property type="entry name" value="FERM/acyl-CoA-bd_prot_sf"/>
</dbReference>
<dbReference type="STRING" id="667725.A0A0L0FBX0"/>
<dbReference type="Pfam" id="PF02174">
    <property type="entry name" value="IRS"/>
    <property type="match status" value="1"/>
</dbReference>
<dbReference type="FunFam" id="2.30.29.30:FF:000028">
    <property type="entry name" value="Talin 2"/>
    <property type="match status" value="1"/>
</dbReference>
<keyword evidence="6" id="KW-1185">Reference proteome</keyword>
<evidence type="ECO:0000256" key="3">
    <source>
        <dbReference type="ARBA" id="ARBA00023212"/>
    </source>
</evidence>
<dbReference type="OrthoDB" id="10262320at2759"/>
<dbReference type="SUPFAM" id="SSF47031">
    <property type="entry name" value="Second domain of FERM"/>
    <property type="match status" value="1"/>
</dbReference>
<dbReference type="EMBL" id="KQ244632">
    <property type="protein sequence ID" value="KNC74224.1"/>
    <property type="molecule type" value="Genomic_DNA"/>
</dbReference>
<dbReference type="PRINTS" id="PR00935">
    <property type="entry name" value="BAND41"/>
</dbReference>
<dbReference type="GO" id="GO:0030036">
    <property type="term" value="P:actin cytoskeleton organization"/>
    <property type="evidence" value="ECO:0007669"/>
    <property type="project" value="TreeGrafter"/>
</dbReference>
<evidence type="ECO:0000256" key="1">
    <source>
        <dbReference type="ARBA" id="ARBA00004245"/>
    </source>
</evidence>
<dbReference type="RefSeq" id="XP_014148126.1">
    <property type="nucleotide sequence ID" value="XM_014292651.1"/>
</dbReference>
<dbReference type="FunFam" id="1.20.80.10:FF:000007">
    <property type="entry name" value="Talin 2"/>
    <property type="match status" value="1"/>
</dbReference>
<evidence type="ECO:0000313" key="6">
    <source>
        <dbReference type="Proteomes" id="UP000054560"/>
    </source>
</evidence>
<dbReference type="InterPro" id="IPR019749">
    <property type="entry name" value="Band_41_domain"/>
</dbReference>
<dbReference type="GO" id="GO:0005886">
    <property type="term" value="C:plasma membrane"/>
    <property type="evidence" value="ECO:0007669"/>
    <property type="project" value="TreeGrafter"/>
</dbReference>
<dbReference type="SMART" id="SM00295">
    <property type="entry name" value="B41"/>
    <property type="match status" value="1"/>
</dbReference>
<sequence length="388" mass="43790">MARLEEKLNIKDEWEWLNHDKTLREQGAGENDSVRLRKKFFFSDQNVDRNDPVQLNLMYVQARDDILKAAHPCTADEALQFAALQCQVQLGDHNPDTHKAGIMDFKQYLPKGSTDIKKSETRIASEHRKLKGMTELNAKYRYIQLCRSLKTYGMSFFLVKEKVKGKNKLVPRLLGVSRDSIMRVDEHTKEVIKTWPLSTVRRWAASPTSFTLDFGDYSQEYYSVQTTEGEQISRLIAGYIDFILKKKKESEYRPMNDEGSGVTFTDNIAPGQGSAVQYLNSNIGRATETNVGRVGVVKGTRNGVAQISRDGYQRSLTTHRNTNRLMLKDSAENDPEMALIKAEDDFFMARANLEGNLTSGHAVINACSSDLQNATSLPPLGSDVASYQ</sequence>
<dbReference type="InterPro" id="IPR019747">
    <property type="entry name" value="FERM_CS"/>
</dbReference>
<evidence type="ECO:0000259" key="4">
    <source>
        <dbReference type="PROSITE" id="PS50057"/>
    </source>
</evidence>
<feature type="non-terminal residue" evidence="5">
    <location>
        <position position="388"/>
    </location>
</feature>
<dbReference type="GO" id="GO:0005925">
    <property type="term" value="C:focal adhesion"/>
    <property type="evidence" value="ECO:0007669"/>
    <property type="project" value="TreeGrafter"/>
</dbReference>
<dbReference type="PROSITE" id="PS50057">
    <property type="entry name" value="FERM_3"/>
    <property type="match status" value="1"/>
</dbReference>